<accession>A0ACC1DKU5</accession>
<organism evidence="1 2">
    <name type="scientific">Dendrolimus kikuchii</name>
    <dbReference type="NCBI Taxonomy" id="765133"/>
    <lineage>
        <taxon>Eukaryota</taxon>
        <taxon>Metazoa</taxon>
        <taxon>Ecdysozoa</taxon>
        <taxon>Arthropoda</taxon>
        <taxon>Hexapoda</taxon>
        <taxon>Insecta</taxon>
        <taxon>Pterygota</taxon>
        <taxon>Neoptera</taxon>
        <taxon>Endopterygota</taxon>
        <taxon>Lepidoptera</taxon>
        <taxon>Glossata</taxon>
        <taxon>Ditrysia</taxon>
        <taxon>Bombycoidea</taxon>
        <taxon>Lasiocampidae</taxon>
        <taxon>Dendrolimus</taxon>
    </lineage>
</organism>
<proteinExistence type="predicted"/>
<gene>
    <name evidence="1" type="ORF">K1T71_000564</name>
</gene>
<reference evidence="1 2" key="1">
    <citation type="journal article" date="2021" name="Front. Genet.">
        <title>Chromosome-Level Genome Assembly Reveals Significant Gene Expansion in the Toll and IMD Signaling Pathways of Dendrolimus kikuchii.</title>
        <authorList>
            <person name="Zhou J."/>
            <person name="Wu P."/>
            <person name="Xiong Z."/>
            <person name="Liu N."/>
            <person name="Zhao N."/>
            <person name="Ji M."/>
            <person name="Qiu Y."/>
            <person name="Yang B."/>
        </authorList>
    </citation>
    <scope>NUCLEOTIDE SEQUENCE [LARGE SCALE GENOMIC DNA]</scope>
    <source>
        <strain evidence="1">Ann1</strain>
    </source>
</reference>
<dbReference type="Proteomes" id="UP000824533">
    <property type="component" value="Linkage Group LG01"/>
</dbReference>
<keyword evidence="2" id="KW-1185">Reference proteome</keyword>
<sequence>MNVTDICRVCLCGDRRMYAMSNTVLRETWEKLTNAKEEDVDIADVECGTDSGDDTPLPSTILKSILEREQKIGHRTSEYPVLHLAAKLIASTINICFISNTDASNTGFR</sequence>
<dbReference type="EMBL" id="CM034387">
    <property type="protein sequence ID" value="KAJ0184141.1"/>
    <property type="molecule type" value="Genomic_DNA"/>
</dbReference>
<evidence type="ECO:0000313" key="1">
    <source>
        <dbReference type="EMBL" id="KAJ0184141.1"/>
    </source>
</evidence>
<protein>
    <submittedName>
        <fullName evidence="1">Uncharacterized protein</fullName>
    </submittedName>
</protein>
<evidence type="ECO:0000313" key="2">
    <source>
        <dbReference type="Proteomes" id="UP000824533"/>
    </source>
</evidence>
<name>A0ACC1DKU5_9NEOP</name>
<comment type="caution">
    <text evidence="1">The sequence shown here is derived from an EMBL/GenBank/DDBJ whole genome shotgun (WGS) entry which is preliminary data.</text>
</comment>